<dbReference type="Pfam" id="PF01330">
    <property type="entry name" value="RuvA_N"/>
    <property type="match status" value="1"/>
</dbReference>
<dbReference type="InterPro" id="IPR036267">
    <property type="entry name" value="RuvA_C_sf"/>
</dbReference>
<evidence type="ECO:0000259" key="8">
    <source>
        <dbReference type="Pfam" id="PF07499"/>
    </source>
</evidence>
<organism evidence="9 10">
    <name type="scientific">Desertihabitans brevis</name>
    <dbReference type="NCBI Taxonomy" id="2268447"/>
    <lineage>
        <taxon>Bacteria</taxon>
        <taxon>Bacillati</taxon>
        <taxon>Actinomycetota</taxon>
        <taxon>Actinomycetes</taxon>
        <taxon>Propionibacteriales</taxon>
        <taxon>Propionibacteriaceae</taxon>
        <taxon>Desertihabitans</taxon>
    </lineage>
</organism>
<dbReference type="InterPro" id="IPR012340">
    <property type="entry name" value="NA-bd_OB-fold"/>
</dbReference>
<dbReference type="InterPro" id="IPR000085">
    <property type="entry name" value="RuvA"/>
</dbReference>
<feature type="domain" description="DNA helicase Holliday junction RuvA type" evidence="7">
    <location>
        <begin position="1"/>
        <end position="61"/>
    </location>
</feature>
<dbReference type="GO" id="GO:0006310">
    <property type="term" value="P:DNA recombination"/>
    <property type="evidence" value="ECO:0007669"/>
    <property type="project" value="UniProtKB-UniRule"/>
</dbReference>
<keyword evidence="4 6" id="KW-0233">DNA recombination</keyword>
<comment type="subunit">
    <text evidence="6">Homotetramer. Forms an RuvA(8)-RuvB(12)-Holliday junction (HJ) complex. HJ DNA is sandwiched between 2 RuvA tetramers; dsDNA enters through RuvA and exits via RuvB. An RuvB hexamer assembles on each DNA strand where it exits the tetramer. Each RuvB hexamer is contacted by two RuvA subunits (via domain III) on 2 adjacent RuvB subunits; this complex drives branch migration. In the full resolvosome a probable DNA-RuvA(4)-RuvB(12)-RuvC(2) complex forms which resolves the HJ.</text>
</comment>
<dbReference type="Gene3D" id="2.40.50.140">
    <property type="entry name" value="Nucleic acid-binding proteins"/>
    <property type="match status" value="1"/>
</dbReference>
<dbReference type="GO" id="GO:0006281">
    <property type="term" value="P:DNA repair"/>
    <property type="evidence" value="ECO:0007669"/>
    <property type="project" value="UniProtKB-UniRule"/>
</dbReference>
<feature type="domain" description="Holliday junction DNA helicase RuvA C-terminal" evidence="8">
    <location>
        <begin position="153"/>
        <end position="201"/>
    </location>
</feature>
<dbReference type="AlphaFoldDB" id="A0A367Z1I7"/>
<protein>
    <recommendedName>
        <fullName evidence="6">Holliday junction branch migration complex subunit RuvA</fullName>
    </recommendedName>
</protein>
<comment type="similarity">
    <text evidence="6">Belongs to the RuvA family.</text>
</comment>
<evidence type="ECO:0000259" key="7">
    <source>
        <dbReference type="Pfam" id="PF01330"/>
    </source>
</evidence>
<dbReference type="Pfam" id="PF07499">
    <property type="entry name" value="RuvA_C"/>
    <property type="match status" value="1"/>
</dbReference>
<evidence type="ECO:0000256" key="5">
    <source>
        <dbReference type="ARBA" id="ARBA00023204"/>
    </source>
</evidence>
<accession>A0A367Z1I7</accession>
<evidence type="ECO:0000313" key="9">
    <source>
        <dbReference type="EMBL" id="RCK71132.1"/>
    </source>
</evidence>
<dbReference type="GO" id="GO:0000400">
    <property type="term" value="F:four-way junction DNA binding"/>
    <property type="evidence" value="ECO:0007669"/>
    <property type="project" value="UniProtKB-UniRule"/>
</dbReference>
<dbReference type="InterPro" id="IPR013849">
    <property type="entry name" value="DNA_helicase_Holl-junc_RuvA_I"/>
</dbReference>
<dbReference type="SUPFAM" id="SSF50249">
    <property type="entry name" value="Nucleic acid-binding proteins"/>
    <property type="match status" value="1"/>
</dbReference>
<dbReference type="HAMAP" id="MF_00031">
    <property type="entry name" value="DNA_HJ_migration_RuvA"/>
    <property type="match status" value="1"/>
</dbReference>
<dbReference type="RefSeq" id="WP_114124835.1">
    <property type="nucleotide sequence ID" value="NZ_QOUI01000001.1"/>
</dbReference>
<keyword evidence="1 6" id="KW-0963">Cytoplasm</keyword>
<keyword evidence="2 6" id="KW-0227">DNA damage</keyword>
<dbReference type="SUPFAM" id="SSF47781">
    <property type="entry name" value="RuvA domain 2-like"/>
    <property type="match status" value="1"/>
</dbReference>
<dbReference type="GO" id="GO:0009378">
    <property type="term" value="F:four-way junction helicase activity"/>
    <property type="evidence" value="ECO:0007669"/>
    <property type="project" value="InterPro"/>
</dbReference>
<dbReference type="InterPro" id="IPR010994">
    <property type="entry name" value="RuvA_2-like"/>
</dbReference>
<sequence>MIASLSGTVTALGATSVVVDVNGFGALVHCSPRTISGLRLEQPATLQTSLVVREDSLTLYGFADTDERDCFELLLTASGVGPRIAQAACAVLSPSELRAAIAGEDLVTLTKVPGIGKKGAERICIELRDKVNTLALTTQPPAASSAPAVSSAWREQVSQGLQGLGWSARDAEAACDRVADLAGTTPQPSVSELMRAALRSLAKT</sequence>
<evidence type="ECO:0000256" key="6">
    <source>
        <dbReference type="HAMAP-Rule" id="MF_00031"/>
    </source>
</evidence>
<keyword evidence="10" id="KW-1185">Reference proteome</keyword>
<dbReference type="GO" id="GO:0009379">
    <property type="term" value="C:Holliday junction helicase complex"/>
    <property type="evidence" value="ECO:0007669"/>
    <property type="project" value="InterPro"/>
</dbReference>
<keyword evidence="3 6" id="KW-0238">DNA-binding</keyword>
<comment type="domain">
    <text evidence="6">Has three domains with a flexible linker between the domains II and III and assumes an 'L' shape. Domain III is highly mobile and contacts RuvB.</text>
</comment>
<keyword evidence="5 6" id="KW-0234">DNA repair</keyword>
<proteinExistence type="inferred from homology"/>
<evidence type="ECO:0000256" key="1">
    <source>
        <dbReference type="ARBA" id="ARBA00022490"/>
    </source>
</evidence>
<dbReference type="GO" id="GO:0048476">
    <property type="term" value="C:Holliday junction resolvase complex"/>
    <property type="evidence" value="ECO:0007669"/>
    <property type="project" value="UniProtKB-UniRule"/>
</dbReference>
<dbReference type="GO" id="GO:0005524">
    <property type="term" value="F:ATP binding"/>
    <property type="evidence" value="ECO:0007669"/>
    <property type="project" value="InterPro"/>
</dbReference>
<comment type="subcellular location">
    <subcellularLocation>
        <location evidence="6">Cytoplasm</location>
    </subcellularLocation>
</comment>
<comment type="caution">
    <text evidence="9">The sequence shown here is derived from an EMBL/GenBank/DDBJ whole genome shotgun (WGS) entry which is preliminary data.</text>
</comment>
<comment type="function">
    <text evidence="6">The RuvA-RuvB-RuvC complex processes Holliday junction (HJ) DNA during genetic recombination and DNA repair, while the RuvA-RuvB complex plays an important role in the rescue of blocked DNA replication forks via replication fork reversal (RFR). RuvA specifically binds to HJ cruciform DNA, conferring on it an open structure. The RuvB hexamer acts as an ATP-dependent pump, pulling dsDNA into and through the RuvAB complex. HJ branch migration allows RuvC to scan DNA until it finds its consensus sequence, where it cleaves and resolves the cruciform DNA.</text>
</comment>
<dbReference type="NCBIfam" id="TIGR00084">
    <property type="entry name" value="ruvA"/>
    <property type="match status" value="1"/>
</dbReference>
<dbReference type="InterPro" id="IPR011114">
    <property type="entry name" value="RuvA_C"/>
</dbReference>
<dbReference type="Gene3D" id="1.10.8.10">
    <property type="entry name" value="DNA helicase RuvA subunit, C-terminal domain"/>
    <property type="match status" value="1"/>
</dbReference>
<evidence type="ECO:0000256" key="2">
    <source>
        <dbReference type="ARBA" id="ARBA00022763"/>
    </source>
</evidence>
<comment type="caution">
    <text evidence="6">Lacks conserved residue(s) required for the propagation of feature annotation.</text>
</comment>
<dbReference type="Proteomes" id="UP000252770">
    <property type="component" value="Unassembled WGS sequence"/>
</dbReference>
<dbReference type="EMBL" id="QOUI01000001">
    <property type="protein sequence ID" value="RCK71132.1"/>
    <property type="molecule type" value="Genomic_DNA"/>
</dbReference>
<dbReference type="SUPFAM" id="SSF46929">
    <property type="entry name" value="DNA helicase RuvA subunit, C-terminal domain"/>
    <property type="match status" value="1"/>
</dbReference>
<dbReference type="Gene3D" id="1.10.150.20">
    <property type="entry name" value="5' to 3' exonuclease, C-terminal subdomain"/>
    <property type="match status" value="1"/>
</dbReference>
<evidence type="ECO:0000256" key="3">
    <source>
        <dbReference type="ARBA" id="ARBA00023125"/>
    </source>
</evidence>
<evidence type="ECO:0000256" key="4">
    <source>
        <dbReference type="ARBA" id="ARBA00023172"/>
    </source>
</evidence>
<name>A0A367Z1I7_9ACTN</name>
<dbReference type="Pfam" id="PF14520">
    <property type="entry name" value="HHH_5"/>
    <property type="match status" value="1"/>
</dbReference>
<dbReference type="GO" id="GO:0005737">
    <property type="term" value="C:cytoplasm"/>
    <property type="evidence" value="ECO:0007669"/>
    <property type="project" value="UniProtKB-SubCell"/>
</dbReference>
<gene>
    <name evidence="6" type="primary">ruvA</name>
    <name evidence="9" type="ORF">DT076_01300</name>
</gene>
<feature type="region of interest" description="Domain III" evidence="6">
    <location>
        <begin position="149"/>
        <end position="204"/>
    </location>
</feature>
<evidence type="ECO:0000313" key="10">
    <source>
        <dbReference type="Proteomes" id="UP000252770"/>
    </source>
</evidence>
<reference evidence="9 10" key="1">
    <citation type="submission" date="2018-07" db="EMBL/GenBank/DDBJ databases">
        <title>Desertimonas flava gen. nov. sp. nov.</title>
        <authorList>
            <person name="Liu S."/>
        </authorList>
    </citation>
    <scope>NUCLEOTIDE SEQUENCE [LARGE SCALE GENOMIC DNA]</scope>
    <source>
        <strain evidence="9 10">16Sb5-5</strain>
    </source>
</reference>